<dbReference type="InterPro" id="IPR001789">
    <property type="entry name" value="Sig_transdc_resp-reg_receiver"/>
</dbReference>
<gene>
    <name evidence="16" type="ORF">IPJ48_18810</name>
</gene>
<evidence type="ECO:0000256" key="5">
    <source>
        <dbReference type="ARBA" id="ARBA00022777"/>
    </source>
</evidence>
<dbReference type="SMART" id="SM00448">
    <property type="entry name" value="REC"/>
    <property type="match status" value="1"/>
</dbReference>
<dbReference type="SUPFAM" id="SSF55874">
    <property type="entry name" value="ATPase domain of HSP90 chaperone/DNA topoisomerase II/histidine kinase"/>
    <property type="match status" value="1"/>
</dbReference>
<organism evidence="16 17">
    <name type="scientific">Candidatus Propionivibrio dominans</name>
    <dbReference type="NCBI Taxonomy" id="2954373"/>
    <lineage>
        <taxon>Bacteria</taxon>
        <taxon>Pseudomonadati</taxon>
        <taxon>Pseudomonadota</taxon>
        <taxon>Betaproteobacteria</taxon>
        <taxon>Rhodocyclales</taxon>
        <taxon>Rhodocyclaceae</taxon>
        <taxon>Propionivibrio</taxon>
    </lineage>
</organism>
<feature type="modified residue" description="4-aspartylphosphate" evidence="10">
    <location>
        <position position="621"/>
    </location>
</feature>
<evidence type="ECO:0000259" key="14">
    <source>
        <dbReference type="PROSITE" id="PS50110"/>
    </source>
</evidence>
<dbReference type="SMART" id="SM00388">
    <property type="entry name" value="HisKA"/>
    <property type="match status" value="1"/>
</dbReference>
<proteinExistence type="predicted"/>
<keyword evidence="12" id="KW-1133">Transmembrane helix</keyword>
<evidence type="ECO:0000259" key="15">
    <source>
        <dbReference type="PROSITE" id="PS50894"/>
    </source>
</evidence>
<dbReference type="Gene3D" id="1.10.287.130">
    <property type="match status" value="1"/>
</dbReference>
<dbReference type="EMBL" id="JADJNC010000060">
    <property type="protein sequence ID" value="MBK7424960.1"/>
    <property type="molecule type" value="Genomic_DNA"/>
</dbReference>
<dbReference type="Proteomes" id="UP000886602">
    <property type="component" value="Unassembled WGS sequence"/>
</dbReference>
<evidence type="ECO:0000256" key="12">
    <source>
        <dbReference type="SAM" id="Phobius"/>
    </source>
</evidence>
<dbReference type="Gene3D" id="3.40.50.2300">
    <property type="match status" value="1"/>
</dbReference>
<evidence type="ECO:0000256" key="3">
    <source>
        <dbReference type="ARBA" id="ARBA00022553"/>
    </source>
</evidence>
<evidence type="ECO:0000256" key="4">
    <source>
        <dbReference type="ARBA" id="ARBA00022679"/>
    </source>
</evidence>
<evidence type="ECO:0000313" key="17">
    <source>
        <dbReference type="Proteomes" id="UP000886602"/>
    </source>
</evidence>
<dbReference type="SMART" id="SM00387">
    <property type="entry name" value="HATPase_c"/>
    <property type="match status" value="1"/>
</dbReference>
<dbReference type="GO" id="GO:0005886">
    <property type="term" value="C:plasma membrane"/>
    <property type="evidence" value="ECO:0007669"/>
    <property type="project" value="UniProtKB-SubCell"/>
</dbReference>
<dbReference type="PROSITE" id="PS50894">
    <property type="entry name" value="HPT"/>
    <property type="match status" value="1"/>
</dbReference>
<evidence type="ECO:0000259" key="13">
    <source>
        <dbReference type="PROSITE" id="PS50109"/>
    </source>
</evidence>
<keyword evidence="12" id="KW-0472">Membrane</keyword>
<dbReference type="CDD" id="cd17546">
    <property type="entry name" value="REC_hyHK_CKI1_RcsC-like"/>
    <property type="match status" value="1"/>
</dbReference>
<protein>
    <recommendedName>
        <fullName evidence="8">Virulence sensor protein BvgS</fullName>
        <ecNumber evidence="2">2.7.13.3</ecNumber>
    </recommendedName>
</protein>
<feature type="domain" description="HPt" evidence="15">
    <location>
        <begin position="723"/>
        <end position="805"/>
    </location>
</feature>
<dbReference type="InterPro" id="IPR003661">
    <property type="entry name" value="HisK_dim/P_dom"/>
</dbReference>
<dbReference type="AlphaFoldDB" id="A0A9D7FA16"/>
<feature type="domain" description="Histidine kinase" evidence="13">
    <location>
        <begin position="199"/>
        <end position="420"/>
    </location>
</feature>
<accession>A0A9D7FA16</accession>
<evidence type="ECO:0000256" key="9">
    <source>
        <dbReference type="PROSITE-ProRule" id="PRU00110"/>
    </source>
</evidence>
<evidence type="ECO:0000256" key="2">
    <source>
        <dbReference type="ARBA" id="ARBA00012438"/>
    </source>
</evidence>
<dbReference type="Gene3D" id="3.30.565.10">
    <property type="entry name" value="Histidine kinase-like ATPase, C-terminal domain"/>
    <property type="match status" value="1"/>
</dbReference>
<dbReference type="Pfam" id="PF01627">
    <property type="entry name" value="Hpt"/>
    <property type="match status" value="1"/>
</dbReference>
<evidence type="ECO:0000256" key="11">
    <source>
        <dbReference type="SAM" id="MobiDB-lite"/>
    </source>
</evidence>
<feature type="region of interest" description="Disordered" evidence="11">
    <location>
        <begin position="1"/>
        <end position="21"/>
    </location>
</feature>
<comment type="function">
    <text evidence="7">Member of the two-component regulatory system BvgS/BvgA. Phosphorylates BvgA via a four-step phosphorelay in response to environmental signals.</text>
</comment>
<dbReference type="PROSITE" id="PS50109">
    <property type="entry name" value="HIS_KIN"/>
    <property type="match status" value="1"/>
</dbReference>
<dbReference type="GO" id="GO:0005524">
    <property type="term" value="F:ATP binding"/>
    <property type="evidence" value="ECO:0007669"/>
    <property type="project" value="UniProtKB-KW"/>
</dbReference>
<dbReference type="InterPro" id="IPR003594">
    <property type="entry name" value="HATPase_dom"/>
</dbReference>
<dbReference type="InterPro" id="IPR008207">
    <property type="entry name" value="Sig_transdc_His_kin_Hpt_dom"/>
</dbReference>
<comment type="catalytic activity">
    <reaction evidence="1">
        <text>ATP + protein L-histidine = ADP + protein N-phospho-L-histidine.</text>
        <dbReference type="EC" id="2.7.13.3"/>
    </reaction>
</comment>
<evidence type="ECO:0000256" key="6">
    <source>
        <dbReference type="ARBA" id="ARBA00023012"/>
    </source>
</evidence>
<name>A0A9D7FA16_9RHOO</name>
<dbReference type="InterPro" id="IPR011006">
    <property type="entry name" value="CheY-like_superfamily"/>
</dbReference>
<evidence type="ECO:0000256" key="10">
    <source>
        <dbReference type="PROSITE-ProRule" id="PRU00169"/>
    </source>
</evidence>
<feature type="modified residue" description="Phosphohistidine" evidence="9">
    <location>
        <position position="762"/>
    </location>
</feature>
<evidence type="ECO:0000256" key="8">
    <source>
        <dbReference type="ARBA" id="ARBA00070152"/>
    </source>
</evidence>
<evidence type="ECO:0000256" key="1">
    <source>
        <dbReference type="ARBA" id="ARBA00000085"/>
    </source>
</evidence>
<dbReference type="InterPro" id="IPR005467">
    <property type="entry name" value="His_kinase_dom"/>
</dbReference>
<dbReference type="InterPro" id="IPR036097">
    <property type="entry name" value="HisK_dim/P_sf"/>
</dbReference>
<keyword evidence="12" id="KW-0812">Transmembrane</keyword>
<keyword evidence="4" id="KW-0808">Transferase</keyword>
<dbReference type="FunFam" id="1.10.287.130:FF:000001">
    <property type="entry name" value="Two-component sensor histidine kinase"/>
    <property type="match status" value="1"/>
</dbReference>
<feature type="domain" description="Response regulatory" evidence="14">
    <location>
        <begin position="572"/>
        <end position="689"/>
    </location>
</feature>
<dbReference type="InterPro" id="IPR004358">
    <property type="entry name" value="Sig_transdc_His_kin-like_C"/>
</dbReference>
<keyword evidence="6" id="KW-0902">Two-component regulatory system</keyword>
<keyword evidence="3 10" id="KW-0597">Phosphoprotein</keyword>
<feature type="transmembrane region" description="Helical" evidence="12">
    <location>
        <begin position="28"/>
        <end position="49"/>
    </location>
</feature>
<dbReference type="EC" id="2.7.13.3" evidence="2"/>
<dbReference type="FunFam" id="3.30.565.10:FF:000010">
    <property type="entry name" value="Sensor histidine kinase RcsC"/>
    <property type="match status" value="1"/>
</dbReference>
<dbReference type="CDD" id="cd00082">
    <property type="entry name" value="HisKA"/>
    <property type="match status" value="1"/>
</dbReference>
<dbReference type="PROSITE" id="PS50110">
    <property type="entry name" value="RESPONSE_REGULATORY"/>
    <property type="match status" value="1"/>
</dbReference>
<dbReference type="PANTHER" id="PTHR45339">
    <property type="entry name" value="HYBRID SIGNAL TRANSDUCTION HISTIDINE KINASE J"/>
    <property type="match status" value="1"/>
</dbReference>
<evidence type="ECO:0000313" key="16">
    <source>
        <dbReference type="EMBL" id="MBK7424960.1"/>
    </source>
</evidence>
<feature type="transmembrane region" description="Helical" evidence="12">
    <location>
        <begin position="94"/>
        <end position="117"/>
    </location>
</feature>
<dbReference type="CDD" id="cd16922">
    <property type="entry name" value="HATPase_EvgS-ArcB-TorS-like"/>
    <property type="match status" value="1"/>
</dbReference>
<dbReference type="SUPFAM" id="SSF47226">
    <property type="entry name" value="Histidine-containing phosphotransfer domain, HPT domain"/>
    <property type="match status" value="1"/>
</dbReference>
<feature type="transmembrane region" description="Helical" evidence="12">
    <location>
        <begin position="157"/>
        <end position="176"/>
    </location>
</feature>
<comment type="caution">
    <text evidence="16">The sequence shown here is derived from an EMBL/GenBank/DDBJ whole genome shotgun (WGS) entry which is preliminary data.</text>
</comment>
<dbReference type="GO" id="GO:0000155">
    <property type="term" value="F:phosphorelay sensor kinase activity"/>
    <property type="evidence" value="ECO:0007669"/>
    <property type="project" value="InterPro"/>
</dbReference>
<feature type="transmembrane region" description="Helical" evidence="12">
    <location>
        <begin position="129"/>
        <end position="151"/>
    </location>
</feature>
<sequence length="805" mass="87783">MSPLPSSGDFAAPPKPAPIKDPEREQSIIRVVIVGAVLLYLGVLAFIDVPGQIDTMFIICVGYFVAALALTTAVRRYPGQFPTRRILGMVLDNSGITLCLWLTGDAGAVTIGIYLWVAFGNGFRFGQRYLFASQAMAIAGFLAVLTLTPHWHEHPAFGAGMLLSLVILPAYVATLIKRLQDALKRAEVANEAKTRFVSNVSHELRTPLNGIIGMNEVLKTKKLTPEQRDIVTTLGSAARSMAKLVDEILDLSKIESGKLVIAHEAMDLHRVVGSVSKLMRTQAEAKGLRLLLNIASDVPFAVLGDEGHLRQVLLNLVGNAIKFTESGVVRLNITMIADESARVAVRFDVIDSGIGIDPSHHQRIFERFAQADNSTVRRFGGTGLGVTIAKHLVEEMGGEIGVISRLGDGSTFWFRLYFERVPVEPKSSEFFGGGVLLLARTGEQTFAEIAASLSKSGALTRFCAQPDDLVETIHEHGDIYQWVVVVSSEGDEMFELPGMVRQRLKDCRVMFIDCSGDSTLDTLGALGQGYTYAFNRRTRSEKIINAIHACFAEAERFADPVQQLNAPRPDLPVLLIDDNETNRRVATLLLENAGYHVTSANDGDEALDLLGAQDFALVLLDLHMPGMSGLDVLKAYRFMSQPERRAKVVMLSADTTPRLMQDCIDAGANAYLTKPLDREKMLRTLRTLLEGQPPDSRAGAASSEAGEVLDTYLLNSLDEISPTAAFMQNLIASFLKDADELLAQMQVAVGDQDFDTFSGSNHALMGSAGNLGAVELFRECGKLKPLSRSSSWIKVPASFCRSRKV</sequence>
<dbReference type="InterPro" id="IPR036890">
    <property type="entry name" value="HATPase_C_sf"/>
</dbReference>
<keyword evidence="5" id="KW-0418">Kinase</keyword>
<dbReference type="SUPFAM" id="SSF52172">
    <property type="entry name" value="CheY-like"/>
    <property type="match status" value="1"/>
</dbReference>
<dbReference type="PRINTS" id="PR00344">
    <property type="entry name" value="BCTRLSENSOR"/>
</dbReference>
<dbReference type="Pfam" id="PF00072">
    <property type="entry name" value="Response_reg"/>
    <property type="match status" value="1"/>
</dbReference>
<reference evidence="16" key="1">
    <citation type="submission" date="2020-10" db="EMBL/GenBank/DDBJ databases">
        <title>Connecting structure to function with the recovery of over 1000 high-quality activated sludge metagenome-assembled genomes encoding full-length rRNA genes using long-read sequencing.</title>
        <authorList>
            <person name="Singleton C.M."/>
            <person name="Petriglieri F."/>
            <person name="Kristensen J.M."/>
            <person name="Kirkegaard R.H."/>
            <person name="Michaelsen T.Y."/>
            <person name="Andersen M.H."/>
            <person name="Karst S.M."/>
            <person name="Dueholm M.S."/>
            <person name="Nielsen P.H."/>
            <person name="Albertsen M."/>
        </authorList>
    </citation>
    <scope>NUCLEOTIDE SEQUENCE</scope>
    <source>
        <strain evidence="16">EsbW_18-Q3-R4-48_MAXAC.044</strain>
    </source>
</reference>
<dbReference type="SUPFAM" id="SSF47384">
    <property type="entry name" value="Homodimeric domain of signal transducing histidine kinase"/>
    <property type="match status" value="1"/>
</dbReference>
<dbReference type="Gene3D" id="1.20.120.160">
    <property type="entry name" value="HPT domain"/>
    <property type="match status" value="1"/>
</dbReference>
<dbReference type="InterPro" id="IPR036641">
    <property type="entry name" value="HPT_dom_sf"/>
</dbReference>
<dbReference type="Pfam" id="PF00512">
    <property type="entry name" value="HisKA"/>
    <property type="match status" value="1"/>
</dbReference>
<evidence type="ECO:0000256" key="7">
    <source>
        <dbReference type="ARBA" id="ARBA00058004"/>
    </source>
</evidence>
<dbReference type="Pfam" id="PF02518">
    <property type="entry name" value="HATPase_c"/>
    <property type="match status" value="1"/>
</dbReference>
<feature type="transmembrane region" description="Helical" evidence="12">
    <location>
        <begin position="56"/>
        <end position="74"/>
    </location>
</feature>
<dbReference type="PANTHER" id="PTHR45339:SF5">
    <property type="entry name" value="HISTIDINE KINASE"/>
    <property type="match status" value="1"/>
</dbReference>